<organism evidence="2 3">
    <name type="scientific">Musa acuminata subsp. malaccensis</name>
    <name type="common">Wild banana</name>
    <name type="synonym">Musa malaccensis</name>
    <dbReference type="NCBI Taxonomy" id="214687"/>
    <lineage>
        <taxon>Eukaryota</taxon>
        <taxon>Viridiplantae</taxon>
        <taxon>Streptophyta</taxon>
        <taxon>Embryophyta</taxon>
        <taxon>Tracheophyta</taxon>
        <taxon>Spermatophyta</taxon>
        <taxon>Magnoliopsida</taxon>
        <taxon>Liliopsida</taxon>
        <taxon>Zingiberales</taxon>
        <taxon>Musaceae</taxon>
        <taxon>Musa</taxon>
    </lineage>
</organism>
<gene>
    <name evidence="1" type="ORF">GSMUA_125560.1</name>
</gene>
<evidence type="ECO:0000313" key="3">
    <source>
        <dbReference type="Proteomes" id="UP000012960"/>
    </source>
</evidence>
<reference evidence="2" key="2">
    <citation type="submission" date="2021-05" db="UniProtKB">
        <authorList>
            <consortium name="EnsemblPlants"/>
        </authorList>
    </citation>
    <scope>IDENTIFICATION</scope>
    <source>
        <strain evidence="2">subsp. malaccensis</strain>
    </source>
</reference>
<name>A0A804IRJ0_MUSAM</name>
<accession>A0A804IRJ0</accession>
<dbReference type="InParanoid" id="A0A804IRJ0"/>
<protein>
    <submittedName>
        <fullName evidence="1">(wild Malaysian banana) hypothetical protein</fullName>
    </submittedName>
</protein>
<dbReference type="Gramene" id="Ma04_t19560.1">
    <property type="protein sequence ID" value="Ma04_p19560.1"/>
    <property type="gene ID" value="Ma04_g19560"/>
</dbReference>
<keyword evidence="3" id="KW-1185">Reference proteome</keyword>
<dbReference type="EMBL" id="HG996469">
    <property type="protein sequence ID" value="CAG1842761.1"/>
    <property type="molecule type" value="Genomic_DNA"/>
</dbReference>
<proteinExistence type="predicted"/>
<sequence length="77" mass="9032">MPCEISRLYLQFSSCDEPRSVVKSSMMRSDAGRRVRESRERRRRLFEGWHVQGQPSVHVQTSFPPFESHVLPTVLIM</sequence>
<dbReference type="EnsemblPlants" id="Ma04_t19560.1">
    <property type="protein sequence ID" value="Ma04_p19560.1"/>
    <property type="gene ID" value="Ma04_g19560"/>
</dbReference>
<dbReference type="Proteomes" id="UP000012960">
    <property type="component" value="Unplaced"/>
</dbReference>
<dbReference type="AlphaFoldDB" id="A0A804IRJ0"/>
<evidence type="ECO:0000313" key="1">
    <source>
        <dbReference type="EMBL" id="CAG1842761.1"/>
    </source>
</evidence>
<evidence type="ECO:0000313" key="2">
    <source>
        <dbReference type="EnsemblPlants" id="Ma04_p19560.1"/>
    </source>
</evidence>
<reference evidence="1" key="1">
    <citation type="submission" date="2021-03" db="EMBL/GenBank/DDBJ databases">
        <authorList>
            <consortium name="Genoscope - CEA"/>
            <person name="William W."/>
        </authorList>
    </citation>
    <scope>NUCLEOTIDE SEQUENCE</scope>
    <source>
        <strain evidence="1">Doubled-haploid Pahang</strain>
    </source>
</reference>